<dbReference type="PRINTS" id="PR01020">
    <property type="entry name" value="LPSBIOSNTHSS"/>
</dbReference>
<keyword evidence="6 9" id="KW-0460">Magnesium</keyword>
<dbReference type="NCBIfam" id="TIGR00125">
    <property type="entry name" value="cyt_tran_rel"/>
    <property type="match status" value="1"/>
</dbReference>
<dbReference type="PANTHER" id="PTHR21342:SF1">
    <property type="entry name" value="PHOSPHOPANTETHEINE ADENYLYLTRANSFERASE"/>
    <property type="match status" value="1"/>
</dbReference>
<dbReference type="SUPFAM" id="SSF52374">
    <property type="entry name" value="Nucleotidylyl transferase"/>
    <property type="match status" value="1"/>
</dbReference>
<feature type="domain" description="Cytidyltransferase-like" evidence="10">
    <location>
        <begin position="9"/>
        <end position="137"/>
    </location>
</feature>
<comment type="cofactor">
    <cofactor evidence="9">
        <name>Mg(2+)</name>
        <dbReference type="ChEBI" id="CHEBI:18420"/>
    </cofactor>
</comment>
<dbReference type="UniPathway" id="UPA00241">
    <property type="reaction ID" value="UER00355"/>
</dbReference>
<dbReference type="Gene3D" id="3.40.50.620">
    <property type="entry name" value="HUPs"/>
    <property type="match status" value="1"/>
</dbReference>
<evidence type="ECO:0000256" key="3">
    <source>
        <dbReference type="ARBA" id="ARBA00022695"/>
    </source>
</evidence>
<comment type="caution">
    <text evidence="11">The sequence shown here is derived from an EMBL/GenBank/DDBJ whole genome shotgun (WGS) entry which is preliminary data.</text>
</comment>
<comment type="subunit">
    <text evidence="9">Homohexamer.</text>
</comment>
<feature type="binding site" evidence="9">
    <location>
        <begin position="127"/>
        <end position="133"/>
    </location>
    <ligand>
        <name>ATP</name>
        <dbReference type="ChEBI" id="CHEBI:30616"/>
    </ligand>
</feature>
<dbReference type="InterPro" id="IPR001980">
    <property type="entry name" value="PPAT"/>
</dbReference>
<name>D6SLU4_9BACT</name>
<dbReference type="Pfam" id="PF01467">
    <property type="entry name" value="CTP_transf_like"/>
    <property type="match status" value="1"/>
</dbReference>
<organism evidence="11 12">
    <name type="scientific">Desulfonatronospira thiodismutans ASO3-1</name>
    <dbReference type="NCBI Taxonomy" id="555779"/>
    <lineage>
        <taxon>Bacteria</taxon>
        <taxon>Pseudomonadati</taxon>
        <taxon>Thermodesulfobacteriota</taxon>
        <taxon>Desulfovibrionia</taxon>
        <taxon>Desulfovibrionales</taxon>
        <taxon>Desulfonatronovibrionaceae</taxon>
        <taxon>Desulfonatronospira</taxon>
    </lineage>
</organism>
<comment type="similarity">
    <text evidence="9">Belongs to the bacterial CoaD family.</text>
</comment>
<keyword evidence="12" id="KW-1185">Reference proteome</keyword>
<sequence length="165" mass="18718">MAKDKLTAVYPGTFDPLTNGHVSLVKRGLDIFDEIVVAVALHSPKNPLFSLQERVDMVQKAFEPFPGVVGEPFEGLLIDYVRRKNAKAILRGMRAVADFEYEFQMALMNRRLDRGIQTIFLMTDYKWLYISSTLIKDVARLGGDITGLVPENVRLELLKKCRNNS</sequence>
<comment type="catalytic activity">
    <reaction evidence="8 9">
        <text>(R)-4'-phosphopantetheine + ATP + H(+) = 3'-dephospho-CoA + diphosphate</text>
        <dbReference type="Rhea" id="RHEA:19801"/>
        <dbReference type="ChEBI" id="CHEBI:15378"/>
        <dbReference type="ChEBI" id="CHEBI:30616"/>
        <dbReference type="ChEBI" id="CHEBI:33019"/>
        <dbReference type="ChEBI" id="CHEBI:57328"/>
        <dbReference type="ChEBI" id="CHEBI:61723"/>
        <dbReference type="EC" id="2.7.7.3"/>
    </reaction>
</comment>
<evidence type="ECO:0000256" key="2">
    <source>
        <dbReference type="ARBA" id="ARBA00022679"/>
    </source>
</evidence>
<dbReference type="InterPro" id="IPR004821">
    <property type="entry name" value="Cyt_trans-like"/>
</dbReference>
<evidence type="ECO:0000256" key="9">
    <source>
        <dbReference type="HAMAP-Rule" id="MF_00151"/>
    </source>
</evidence>
<dbReference type="GO" id="GO:0015937">
    <property type="term" value="P:coenzyme A biosynthetic process"/>
    <property type="evidence" value="ECO:0007669"/>
    <property type="project" value="UniProtKB-UniRule"/>
</dbReference>
<keyword evidence="2 9" id="KW-0808">Transferase</keyword>
<keyword evidence="3 9" id="KW-0548">Nucleotidyltransferase</keyword>
<evidence type="ECO:0000256" key="1">
    <source>
        <dbReference type="ARBA" id="ARBA00022490"/>
    </source>
</evidence>
<reference evidence="11" key="1">
    <citation type="submission" date="2010-05" db="EMBL/GenBank/DDBJ databases">
        <title>The draft genome of Desulfonatronospira thiodismutans ASO3-1.</title>
        <authorList>
            <consortium name="US DOE Joint Genome Institute (JGI-PGF)"/>
            <person name="Lucas S."/>
            <person name="Copeland A."/>
            <person name="Lapidus A."/>
            <person name="Cheng J.-F."/>
            <person name="Bruce D."/>
            <person name="Goodwin L."/>
            <person name="Pitluck S."/>
            <person name="Chertkov O."/>
            <person name="Brettin T."/>
            <person name="Detter J.C."/>
            <person name="Han C."/>
            <person name="Land M.L."/>
            <person name="Hauser L."/>
            <person name="Kyrpides N."/>
            <person name="Mikhailova N."/>
            <person name="Muyzer G."/>
            <person name="Woyke T."/>
        </authorList>
    </citation>
    <scope>NUCLEOTIDE SEQUENCE [LARGE SCALE GENOMIC DNA]</scope>
    <source>
        <strain evidence="11">ASO3-1</strain>
    </source>
</reference>
<protein>
    <recommendedName>
        <fullName evidence="9">Phosphopantetheine adenylyltransferase</fullName>
        <ecNumber evidence="9">2.7.7.3</ecNumber>
    </recommendedName>
    <alternativeName>
        <fullName evidence="9">Dephospho-CoA pyrophosphorylase</fullName>
    </alternativeName>
    <alternativeName>
        <fullName evidence="9">Pantetheine-phosphate adenylyltransferase</fullName>
        <shortName evidence="9">PPAT</shortName>
    </alternativeName>
</protein>
<feature type="binding site" evidence="9">
    <location>
        <begin position="92"/>
        <end position="94"/>
    </location>
    <ligand>
        <name>ATP</name>
        <dbReference type="ChEBI" id="CHEBI:30616"/>
    </ligand>
</feature>
<evidence type="ECO:0000313" key="11">
    <source>
        <dbReference type="EMBL" id="EFI35655.1"/>
    </source>
</evidence>
<feature type="binding site" evidence="9">
    <location>
        <position position="91"/>
    </location>
    <ligand>
        <name>substrate</name>
    </ligand>
</feature>
<evidence type="ECO:0000256" key="5">
    <source>
        <dbReference type="ARBA" id="ARBA00022840"/>
    </source>
</evidence>
<feature type="binding site" evidence="9">
    <location>
        <position position="77"/>
    </location>
    <ligand>
        <name>substrate</name>
    </ligand>
</feature>
<dbReference type="GO" id="GO:0004595">
    <property type="term" value="F:pantetheine-phosphate adenylyltransferase activity"/>
    <property type="evidence" value="ECO:0007669"/>
    <property type="project" value="UniProtKB-UniRule"/>
</dbReference>
<dbReference type="NCBIfam" id="TIGR01510">
    <property type="entry name" value="coaD_prev_kdtB"/>
    <property type="match status" value="1"/>
</dbReference>
<evidence type="ECO:0000259" key="10">
    <source>
        <dbReference type="Pfam" id="PF01467"/>
    </source>
</evidence>
<dbReference type="CDD" id="cd02163">
    <property type="entry name" value="PPAT"/>
    <property type="match status" value="1"/>
</dbReference>
<feature type="binding site" evidence="9">
    <location>
        <position position="21"/>
    </location>
    <ligand>
        <name>ATP</name>
        <dbReference type="ChEBI" id="CHEBI:30616"/>
    </ligand>
</feature>
<dbReference type="eggNOG" id="COG0669">
    <property type="taxonomic scope" value="Bacteria"/>
</dbReference>
<dbReference type="GO" id="GO:0005524">
    <property type="term" value="F:ATP binding"/>
    <property type="evidence" value="ECO:0007669"/>
    <property type="project" value="UniProtKB-KW"/>
</dbReference>
<dbReference type="PANTHER" id="PTHR21342">
    <property type="entry name" value="PHOSPHOPANTETHEINE ADENYLYLTRANSFERASE"/>
    <property type="match status" value="1"/>
</dbReference>
<keyword evidence="1 9" id="KW-0963">Cytoplasm</keyword>
<dbReference type="InterPro" id="IPR014729">
    <property type="entry name" value="Rossmann-like_a/b/a_fold"/>
</dbReference>
<proteinExistence type="inferred from homology"/>
<feature type="binding site" evidence="9">
    <location>
        <begin position="13"/>
        <end position="14"/>
    </location>
    <ligand>
        <name>ATP</name>
        <dbReference type="ChEBI" id="CHEBI:30616"/>
    </ligand>
</feature>
<evidence type="ECO:0000256" key="7">
    <source>
        <dbReference type="ARBA" id="ARBA00022993"/>
    </source>
</evidence>
<feature type="binding site" evidence="9">
    <location>
        <position position="13"/>
    </location>
    <ligand>
        <name>substrate</name>
    </ligand>
</feature>
<comment type="subcellular location">
    <subcellularLocation>
        <location evidence="9">Cytoplasm</location>
    </subcellularLocation>
</comment>
<dbReference type="AlphaFoldDB" id="D6SLU4"/>
<evidence type="ECO:0000313" key="12">
    <source>
        <dbReference type="Proteomes" id="UP000005496"/>
    </source>
</evidence>
<dbReference type="EMBL" id="ACJN02000001">
    <property type="protein sequence ID" value="EFI35655.1"/>
    <property type="molecule type" value="Genomic_DNA"/>
</dbReference>
<feature type="binding site" evidence="9">
    <location>
        <position position="45"/>
    </location>
    <ligand>
        <name>substrate</name>
    </ligand>
</feature>
<keyword evidence="5 9" id="KW-0067">ATP-binding</keyword>
<evidence type="ECO:0000256" key="8">
    <source>
        <dbReference type="ARBA" id="ARBA00029346"/>
    </source>
</evidence>
<dbReference type="GO" id="GO:0005737">
    <property type="term" value="C:cytoplasm"/>
    <property type="evidence" value="ECO:0007669"/>
    <property type="project" value="UniProtKB-SubCell"/>
</dbReference>
<comment type="pathway">
    <text evidence="9">Cofactor biosynthesis; coenzyme A biosynthesis; CoA from (R)-pantothenate: step 4/5.</text>
</comment>
<dbReference type="Proteomes" id="UP000005496">
    <property type="component" value="Unassembled WGS sequence"/>
</dbReference>
<keyword evidence="7 9" id="KW-0173">Coenzyme A biosynthesis</keyword>
<feature type="binding site" evidence="9">
    <location>
        <position position="102"/>
    </location>
    <ligand>
        <name>ATP</name>
        <dbReference type="ChEBI" id="CHEBI:30616"/>
    </ligand>
</feature>
<keyword evidence="4 9" id="KW-0547">Nucleotide-binding</keyword>
<evidence type="ECO:0000256" key="4">
    <source>
        <dbReference type="ARBA" id="ARBA00022741"/>
    </source>
</evidence>
<comment type="function">
    <text evidence="9">Reversibly transfers an adenylyl group from ATP to 4'-phosphopantetheine, yielding dephospho-CoA (dPCoA) and pyrophosphate.</text>
</comment>
<feature type="site" description="Transition state stabilizer" evidence="9">
    <location>
        <position position="21"/>
    </location>
</feature>
<accession>D6SLU4</accession>
<evidence type="ECO:0000256" key="6">
    <source>
        <dbReference type="ARBA" id="ARBA00022842"/>
    </source>
</evidence>
<dbReference type="EC" id="2.7.7.3" evidence="9"/>
<dbReference type="HAMAP" id="MF_00151">
    <property type="entry name" value="PPAT_bact"/>
    <property type="match status" value="1"/>
</dbReference>
<gene>
    <name evidence="9" type="primary">coaD</name>
    <name evidence="11" type="ORF">Dthio_PD3084</name>
</gene>